<evidence type="ECO:0000313" key="5">
    <source>
        <dbReference type="Proteomes" id="UP000198211"/>
    </source>
</evidence>
<sequence length="722" mass="79372">MKSQTAWTALLLLLLATLQAVTSQTCDVEGSTLSSSCGDMCDPYQPCLTYNLSDSTSCNSCVTDVSTNCNYVCYNIYREEPTDRSLFVFFITYGTYQSEEELVTRATDPTYDDNVNSLPDNTSSYAWASNDIITRVDALELPSTAETVVLAGGASFDLVMKSKVVNLQLANDLLTSQTQVTRIWLLSINLKEQIGTVRDLLPYSITYVNLANTLLYEFPTDLLSLLSMSSLYLKMNYITAVNSSISSSKIANLGLSVNGMNLFEGDFPNLAVLELDANNFTEIPAVIFTMTALTSLYLSGNPLKTPVFTADQVTFLEKLTDFDLTAADFQEAINCDTSAQRTIQGLTVCVSDFMASSNSTSSGSGINDKGSGSKSSSSTVIIVAVAVGGVVLLAIIGTIVYFRKTRTTDKPETIIMTDPTMRTTQDNLDNLSIWRDPELLSLQVNIDDIHDVRLIGSGAFGVVWLVRYRGAQLLASKRLREDMATHERVQDFVDEIKMVARFDHPNIVQFVGAAWSIEANIQALFEYMENGDLRTYLSASYLPRYWTSTKFQLAIDAIEALIYVHSFDPPLVHRDLKSRNVLISAEMHAKLTDFGTTRYRSKDGTMTVGVGTGRWLAPEIISGSTDYDQSADIFSFGVLLTEIDTHNLPYHDAVGLNGNKLEEVAVLQMVANGQLRPTISASCPPTVRDLATLCMSQNPQDRPAAAEAAYVLRTVQKEMNDA</sequence>
<evidence type="ECO:0000259" key="3">
    <source>
        <dbReference type="PROSITE" id="PS50011"/>
    </source>
</evidence>
<feature type="transmembrane region" description="Helical" evidence="1">
    <location>
        <begin position="380"/>
        <end position="402"/>
    </location>
</feature>
<keyword evidence="2" id="KW-0732">Signal</keyword>
<dbReference type="GO" id="GO:0005524">
    <property type="term" value="F:ATP binding"/>
    <property type="evidence" value="ECO:0007669"/>
    <property type="project" value="InterPro"/>
</dbReference>
<accession>A0A225VDR4</accession>
<evidence type="ECO:0000256" key="1">
    <source>
        <dbReference type="SAM" id="Phobius"/>
    </source>
</evidence>
<dbReference type="PRINTS" id="PR00109">
    <property type="entry name" value="TYRKINASE"/>
</dbReference>
<dbReference type="STRING" id="4795.A0A225VDR4"/>
<dbReference type="PROSITE" id="PS50011">
    <property type="entry name" value="PROTEIN_KINASE_DOM"/>
    <property type="match status" value="1"/>
</dbReference>
<keyword evidence="1" id="KW-1133">Transmembrane helix</keyword>
<dbReference type="Pfam" id="PF00069">
    <property type="entry name" value="Pkinase"/>
    <property type="match status" value="1"/>
</dbReference>
<comment type="caution">
    <text evidence="4">The sequence shown here is derived from an EMBL/GenBank/DDBJ whole genome shotgun (WGS) entry which is preliminary data.</text>
</comment>
<reference evidence="5" key="1">
    <citation type="submission" date="2017-03" db="EMBL/GenBank/DDBJ databases">
        <title>Phytopthora megakarya and P. palmivora, two closely related causual agents of cacao black pod achieved similar genome size and gene model numbers by different mechanisms.</title>
        <authorList>
            <person name="Ali S."/>
            <person name="Shao J."/>
            <person name="Larry D.J."/>
            <person name="Kronmiller B."/>
            <person name="Shen D."/>
            <person name="Strem M.D."/>
            <person name="Melnick R.L."/>
            <person name="Guiltinan M.J."/>
            <person name="Tyler B.M."/>
            <person name="Meinhardt L.W."/>
            <person name="Bailey B.A."/>
        </authorList>
    </citation>
    <scope>NUCLEOTIDE SEQUENCE [LARGE SCALE GENOMIC DNA]</scope>
    <source>
        <strain evidence="5">zdho120</strain>
    </source>
</reference>
<evidence type="ECO:0000313" key="4">
    <source>
        <dbReference type="EMBL" id="OWZ03264.1"/>
    </source>
</evidence>
<dbReference type="Proteomes" id="UP000198211">
    <property type="component" value="Unassembled WGS sequence"/>
</dbReference>
<feature type="signal peptide" evidence="2">
    <location>
        <begin position="1"/>
        <end position="23"/>
    </location>
</feature>
<dbReference type="InterPro" id="IPR001245">
    <property type="entry name" value="Ser-Thr/Tyr_kinase_cat_dom"/>
</dbReference>
<dbReference type="OrthoDB" id="112782at2759"/>
<dbReference type="SUPFAM" id="SSF52058">
    <property type="entry name" value="L domain-like"/>
    <property type="match status" value="1"/>
</dbReference>
<dbReference type="GO" id="GO:0004674">
    <property type="term" value="F:protein serine/threonine kinase activity"/>
    <property type="evidence" value="ECO:0007669"/>
    <property type="project" value="TreeGrafter"/>
</dbReference>
<dbReference type="PANTHER" id="PTHR44329:SF214">
    <property type="entry name" value="PROTEIN KINASE DOMAIN-CONTAINING PROTEIN"/>
    <property type="match status" value="1"/>
</dbReference>
<dbReference type="InterPro" id="IPR032675">
    <property type="entry name" value="LRR_dom_sf"/>
</dbReference>
<keyword evidence="1" id="KW-0472">Membrane</keyword>
<keyword evidence="4" id="KW-0808">Transferase</keyword>
<dbReference type="EMBL" id="NBNE01005623">
    <property type="protein sequence ID" value="OWZ03264.1"/>
    <property type="molecule type" value="Genomic_DNA"/>
</dbReference>
<dbReference type="PANTHER" id="PTHR44329">
    <property type="entry name" value="SERINE/THREONINE-PROTEIN KINASE TNNI3K-RELATED"/>
    <property type="match status" value="1"/>
</dbReference>
<dbReference type="AlphaFoldDB" id="A0A225VDR4"/>
<feature type="chain" id="PRO_5012985507" evidence="2">
    <location>
        <begin position="24"/>
        <end position="722"/>
    </location>
</feature>
<proteinExistence type="predicted"/>
<dbReference type="PROSITE" id="PS00108">
    <property type="entry name" value="PROTEIN_KINASE_ST"/>
    <property type="match status" value="1"/>
</dbReference>
<feature type="domain" description="Protein kinase" evidence="3">
    <location>
        <begin position="449"/>
        <end position="715"/>
    </location>
</feature>
<dbReference type="InterPro" id="IPR011009">
    <property type="entry name" value="Kinase-like_dom_sf"/>
</dbReference>
<dbReference type="SUPFAM" id="SSF56112">
    <property type="entry name" value="Protein kinase-like (PK-like)"/>
    <property type="match status" value="1"/>
</dbReference>
<dbReference type="Gene3D" id="3.80.10.10">
    <property type="entry name" value="Ribonuclease Inhibitor"/>
    <property type="match status" value="1"/>
</dbReference>
<organism evidence="4 5">
    <name type="scientific">Phytophthora megakarya</name>
    <dbReference type="NCBI Taxonomy" id="4795"/>
    <lineage>
        <taxon>Eukaryota</taxon>
        <taxon>Sar</taxon>
        <taxon>Stramenopiles</taxon>
        <taxon>Oomycota</taxon>
        <taxon>Peronosporomycetes</taxon>
        <taxon>Peronosporales</taxon>
        <taxon>Peronosporaceae</taxon>
        <taxon>Phytophthora</taxon>
    </lineage>
</organism>
<dbReference type="InterPro" id="IPR000719">
    <property type="entry name" value="Prot_kinase_dom"/>
</dbReference>
<dbReference type="InterPro" id="IPR051681">
    <property type="entry name" value="Ser/Thr_Kinases-Pseudokinases"/>
</dbReference>
<keyword evidence="1" id="KW-0812">Transmembrane</keyword>
<dbReference type="Gene3D" id="1.10.510.10">
    <property type="entry name" value="Transferase(Phosphotransferase) domain 1"/>
    <property type="match status" value="1"/>
</dbReference>
<keyword evidence="4" id="KW-0418">Kinase</keyword>
<evidence type="ECO:0000256" key="2">
    <source>
        <dbReference type="SAM" id="SignalP"/>
    </source>
</evidence>
<name>A0A225VDR4_9STRA</name>
<dbReference type="InterPro" id="IPR008271">
    <property type="entry name" value="Ser/Thr_kinase_AS"/>
</dbReference>
<dbReference type="SMART" id="SM00220">
    <property type="entry name" value="S_TKc"/>
    <property type="match status" value="1"/>
</dbReference>
<gene>
    <name evidence="4" type="ORF">PHMEG_00025038</name>
</gene>
<keyword evidence="5" id="KW-1185">Reference proteome</keyword>
<protein>
    <submittedName>
        <fullName evidence="4">TKL protein kinase</fullName>
    </submittedName>
</protein>